<accession>A0ACC6T618</accession>
<reference evidence="1 2" key="1">
    <citation type="journal article" date="2024" name="Proc. Natl. Acad. Sci. U.S.A.">
        <title>The evolutionary genomics of adaptation to stress in wild rhizobium bacteria.</title>
        <authorList>
            <person name="Kehlet-Delgado H."/>
            <person name="Montoya A.P."/>
            <person name="Jensen K.T."/>
            <person name="Wendlandt C.E."/>
            <person name="Dexheimer C."/>
            <person name="Roberts M."/>
            <person name="Torres Martinez L."/>
            <person name="Friesen M.L."/>
            <person name="Griffitts J.S."/>
            <person name="Porter S.S."/>
        </authorList>
    </citation>
    <scope>NUCLEOTIDE SEQUENCE [LARGE SCALE GENOMIC DNA]</scope>
    <source>
        <strain evidence="1 2">M0468</strain>
    </source>
</reference>
<evidence type="ECO:0000313" key="2">
    <source>
        <dbReference type="Proteomes" id="UP001480082"/>
    </source>
</evidence>
<proteinExistence type="predicted"/>
<comment type="caution">
    <text evidence="1">The sequence shown here is derived from an EMBL/GenBank/DDBJ whole genome shotgun (WGS) entry which is preliminary data.</text>
</comment>
<name>A0ACC6T618_9HYPH</name>
<evidence type="ECO:0000313" key="1">
    <source>
        <dbReference type="EMBL" id="MER9287331.1"/>
    </source>
</evidence>
<organism evidence="1 2">
    <name type="scientific">Mesorhizobium australicum</name>
    <dbReference type="NCBI Taxonomy" id="536018"/>
    <lineage>
        <taxon>Bacteria</taxon>
        <taxon>Pseudomonadati</taxon>
        <taxon>Pseudomonadota</taxon>
        <taxon>Alphaproteobacteria</taxon>
        <taxon>Hyphomicrobiales</taxon>
        <taxon>Phyllobacteriaceae</taxon>
        <taxon>Mesorhizobium</taxon>
    </lineage>
</organism>
<protein>
    <submittedName>
        <fullName evidence="1">Uncharacterized protein</fullName>
    </submittedName>
</protein>
<dbReference type="Proteomes" id="UP001480082">
    <property type="component" value="Unassembled WGS sequence"/>
</dbReference>
<keyword evidence="2" id="KW-1185">Reference proteome</keyword>
<gene>
    <name evidence="1" type="ORF">NKI81_25850</name>
</gene>
<sequence length="72" mass="7485">MAQLAFSTFAEACFVVAFALLLLLAEMALPLAYAATRPWSARGLNGAASAALKAKLITPAARAAVKPVNFCM</sequence>
<dbReference type="EMBL" id="JAMYRI010000020">
    <property type="protein sequence ID" value="MER9287331.1"/>
    <property type="molecule type" value="Genomic_DNA"/>
</dbReference>